<organism evidence="1 2">
    <name type="scientific">Austropuccinia psidii MF-1</name>
    <dbReference type="NCBI Taxonomy" id="1389203"/>
    <lineage>
        <taxon>Eukaryota</taxon>
        <taxon>Fungi</taxon>
        <taxon>Dikarya</taxon>
        <taxon>Basidiomycota</taxon>
        <taxon>Pucciniomycotina</taxon>
        <taxon>Pucciniomycetes</taxon>
        <taxon>Pucciniales</taxon>
        <taxon>Sphaerophragmiaceae</taxon>
        <taxon>Austropuccinia</taxon>
    </lineage>
</organism>
<evidence type="ECO:0000313" key="1">
    <source>
        <dbReference type="EMBL" id="MBW0511335.1"/>
    </source>
</evidence>
<comment type="caution">
    <text evidence="1">The sequence shown here is derived from an EMBL/GenBank/DDBJ whole genome shotgun (WGS) entry which is preliminary data.</text>
</comment>
<name>A0A9Q3DWE8_9BASI</name>
<sequence length="104" mass="12125">MDIPFLLNNVQLGNFTKEEIFMEQERTSEAITRLSGKIPRGYKEAMNSDEREEWMSAIHEELENMQRMEVFEIAPLDKKQHIINGGWVFAKKVDNLSGKTCYKA</sequence>
<proteinExistence type="predicted"/>
<dbReference type="AlphaFoldDB" id="A0A9Q3DWE8"/>
<gene>
    <name evidence="1" type="ORF">O181_051050</name>
</gene>
<protein>
    <submittedName>
        <fullName evidence="1">Uncharacterized protein</fullName>
    </submittedName>
</protein>
<accession>A0A9Q3DWE8</accession>
<keyword evidence="2" id="KW-1185">Reference proteome</keyword>
<dbReference type="Proteomes" id="UP000765509">
    <property type="component" value="Unassembled WGS sequence"/>
</dbReference>
<reference evidence="1" key="1">
    <citation type="submission" date="2021-03" db="EMBL/GenBank/DDBJ databases">
        <title>Draft genome sequence of rust myrtle Austropuccinia psidii MF-1, a brazilian biotype.</title>
        <authorList>
            <person name="Quecine M.C."/>
            <person name="Pachon D.M.R."/>
            <person name="Bonatelli M.L."/>
            <person name="Correr F.H."/>
            <person name="Franceschini L.M."/>
            <person name="Leite T.F."/>
            <person name="Margarido G.R.A."/>
            <person name="Almeida C.A."/>
            <person name="Ferrarezi J.A."/>
            <person name="Labate C.A."/>
        </authorList>
    </citation>
    <scope>NUCLEOTIDE SEQUENCE</scope>
    <source>
        <strain evidence="1">MF-1</strain>
    </source>
</reference>
<dbReference type="EMBL" id="AVOT02022135">
    <property type="protein sequence ID" value="MBW0511335.1"/>
    <property type="molecule type" value="Genomic_DNA"/>
</dbReference>
<evidence type="ECO:0000313" key="2">
    <source>
        <dbReference type="Proteomes" id="UP000765509"/>
    </source>
</evidence>
<dbReference type="OrthoDB" id="3768101at2759"/>